<evidence type="ECO:0000313" key="5">
    <source>
        <dbReference type="Proteomes" id="UP000322918"/>
    </source>
</evidence>
<dbReference type="Proteomes" id="UP000290848">
    <property type="component" value="Unassembled WGS sequence"/>
</dbReference>
<feature type="signal peptide" evidence="1">
    <location>
        <begin position="1"/>
        <end position="20"/>
    </location>
</feature>
<proteinExistence type="predicted"/>
<protein>
    <submittedName>
        <fullName evidence="3">Uncharacterized protein</fullName>
    </submittedName>
</protein>
<comment type="caution">
    <text evidence="3">The sequence shown here is derived from an EMBL/GenBank/DDBJ whole genome shotgun (WGS) entry which is preliminary data.</text>
</comment>
<sequence length="119" mass="13345">MKKLFMSVVAVAVMSSAAFANPAVKVSENKAAETTTVRNVAAGQYNLRVAEEVEKDAQSKKVTRCKLTINLVNTSGQVVDTHVLYWNCYGANDMFYETCSDFFRATIKRYQDYYGNPNH</sequence>
<dbReference type="EMBL" id="RXOC01000012">
    <property type="protein sequence ID" value="RXF68210.1"/>
    <property type="molecule type" value="Genomic_DNA"/>
</dbReference>
<evidence type="ECO:0000313" key="3">
    <source>
        <dbReference type="EMBL" id="RXF68210.1"/>
    </source>
</evidence>
<reference evidence="3 4" key="1">
    <citation type="submission" date="2018-12" db="EMBL/GenBank/DDBJ databases">
        <title>The Draft Genome Sequence of the Soil Bacterium Pedobacter tournemirensis R1.</title>
        <authorList>
            <person name="He J."/>
        </authorList>
    </citation>
    <scope>NUCLEOTIDE SEQUENCE [LARGE SCALE GENOMIC DNA]</scope>
    <source>
        <strain evidence="3 4">R1</strain>
    </source>
</reference>
<dbReference type="RefSeq" id="WP_128770639.1">
    <property type="nucleotide sequence ID" value="NZ_RXOC01000012.1"/>
</dbReference>
<evidence type="ECO:0000313" key="2">
    <source>
        <dbReference type="EMBL" id="KAA8482428.1"/>
    </source>
</evidence>
<accession>A0A4Q0M5D9</accession>
<dbReference type="Proteomes" id="UP000322918">
    <property type="component" value="Unassembled WGS sequence"/>
</dbReference>
<evidence type="ECO:0000313" key="4">
    <source>
        <dbReference type="Proteomes" id="UP000290848"/>
    </source>
</evidence>
<feature type="chain" id="PRO_5044607742" evidence="1">
    <location>
        <begin position="21"/>
        <end position="119"/>
    </location>
</feature>
<dbReference type="EMBL" id="VWNE01000017">
    <property type="protein sequence ID" value="KAA8482428.1"/>
    <property type="molecule type" value="Genomic_DNA"/>
</dbReference>
<reference evidence="2 5" key="2">
    <citation type="submission" date="2019-09" db="EMBL/GenBank/DDBJ databases">
        <title>Pararcticibacter amylolyticus gen. nov., sp. nov., isolated from a rottenly hemp rope, and reclassification of Pedobacter tournemirensis as Pararcticibacter tournemirensis comb. nov.</title>
        <authorList>
            <person name="Cai Y."/>
        </authorList>
    </citation>
    <scope>NUCLEOTIDE SEQUENCE [LARGE SCALE GENOMIC DNA]</scope>
    <source>
        <strain evidence="2 5">TF5-37.2-LB10</strain>
    </source>
</reference>
<dbReference type="AlphaFoldDB" id="A0A4Q0M5D9"/>
<gene>
    <name evidence="3" type="ORF">EKH83_16885</name>
    <name evidence="2" type="ORF">F1649_12010</name>
</gene>
<dbReference type="OrthoDB" id="767007at2"/>
<evidence type="ECO:0000256" key="1">
    <source>
        <dbReference type="SAM" id="SignalP"/>
    </source>
</evidence>
<name>A0A4Q0M5D9_9SPHI</name>
<keyword evidence="1" id="KW-0732">Signal</keyword>
<keyword evidence="5" id="KW-1185">Reference proteome</keyword>
<organism evidence="3 4">
    <name type="scientific">Arcticibacter tournemirensis</name>
    <dbReference type="NCBI Taxonomy" id="699437"/>
    <lineage>
        <taxon>Bacteria</taxon>
        <taxon>Pseudomonadati</taxon>
        <taxon>Bacteroidota</taxon>
        <taxon>Sphingobacteriia</taxon>
        <taxon>Sphingobacteriales</taxon>
        <taxon>Sphingobacteriaceae</taxon>
        <taxon>Arcticibacter</taxon>
    </lineage>
</organism>